<feature type="domain" description="USP" evidence="3">
    <location>
        <begin position="131"/>
        <end position="430"/>
    </location>
</feature>
<evidence type="ECO:0000259" key="3">
    <source>
        <dbReference type="PROSITE" id="PS50235"/>
    </source>
</evidence>
<name>A0A068UNZ7_COFCA</name>
<evidence type="ECO:0000256" key="2">
    <source>
        <dbReference type="SAM" id="MobiDB-lite"/>
    </source>
</evidence>
<dbReference type="Gramene" id="CDP10225">
    <property type="protein sequence ID" value="CDP10225"/>
    <property type="gene ID" value="GSCOC_T00030884001"/>
</dbReference>
<keyword evidence="5" id="KW-1185">Reference proteome</keyword>
<dbReference type="Proteomes" id="UP000295252">
    <property type="component" value="Chromosome VIII"/>
</dbReference>
<dbReference type="PROSITE" id="PS50235">
    <property type="entry name" value="USP_3"/>
    <property type="match status" value="1"/>
</dbReference>
<dbReference type="InterPro" id="IPR028889">
    <property type="entry name" value="USP"/>
</dbReference>
<dbReference type="AlphaFoldDB" id="A0A068UNZ7"/>
<dbReference type="InterPro" id="IPR018200">
    <property type="entry name" value="USP_CS"/>
</dbReference>
<feature type="region of interest" description="Disordered" evidence="2">
    <location>
        <begin position="805"/>
        <end position="842"/>
    </location>
</feature>
<dbReference type="InterPro" id="IPR001394">
    <property type="entry name" value="Peptidase_C19_UCH"/>
</dbReference>
<reference evidence="5" key="1">
    <citation type="journal article" date="2014" name="Science">
        <title>The coffee genome provides insight into the convergent evolution of caffeine biosynthesis.</title>
        <authorList>
            <person name="Denoeud F."/>
            <person name="Carretero-Paulet L."/>
            <person name="Dereeper A."/>
            <person name="Droc G."/>
            <person name="Guyot R."/>
            <person name="Pietrella M."/>
            <person name="Zheng C."/>
            <person name="Alberti A."/>
            <person name="Anthony F."/>
            <person name="Aprea G."/>
            <person name="Aury J.M."/>
            <person name="Bento P."/>
            <person name="Bernard M."/>
            <person name="Bocs S."/>
            <person name="Campa C."/>
            <person name="Cenci A."/>
            <person name="Combes M.C."/>
            <person name="Crouzillat D."/>
            <person name="Da Silva C."/>
            <person name="Daddiego L."/>
            <person name="De Bellis F."/>
            <person name="Dussert S."/>
            <person name="Garsmeur O."/>
            <person name="Gayraud T."/>
            <person name="Guignon V."/>
            <person name="Jahn K."/>
            <person name="Jamilloux V."/>
            <person name="Joet T."/>
            <person name="Labadie K."/>
            <person name="Lan T."/>
            <person name="Leclercq J."/>
            <person name="Lepelley M."/>
            <person name="Leroy T."/>
            <person name="Li L.T."/>
            <person name="Librado P."/>
            <person name="Lopez L."/>
            <person name="Munoz A."/>
            <person name="Noel B."/>
            <person name="Pallavicini A."/>
            <person name="Perrotta G."/>
            <person name="Poncet V."/>
            <person name="Pot D."/>
            <person name="Priyono X."/>
            <person name="Rigoreau M."/>
            <person name="Rouard M."/>
            <person name="Rozas J."/>
            <person name="Tranchant-Dubreuil C."/>
            <person name="VanBuren R."/>
            <person name="Zhang Q."/>
            <person name="Andrade A.C."/>
            <person name="Argout X."/>
            <person name="Bertrand B."/>
            <person name="de Kochko A."/>
            <person name="Graziosi G."/>
            <person name="Henry R.J."/>
            <person name="Jayarama X."/>
            <person name="Ming R."/>
            <person name="Nagai C."/>
            <person name="Rounsley S."/>
            <person name="Sankoff D."/>
            <person name="Giuliano G."/>
            <person name="Albert V.A."/>
            <person name="Wincker P."/>
            <person name="Lashermes P."/>
        </authorList>
    </citation>
    <scope>NUCLEOTIDE SEQUENCE [LARGE SCALE GENOMIC DNA]</scope>
    <source>
        <strain evidence="5">cv. DH200-94</strain>
    </source>
</reference>
<dbReference type="OrthoDB" id="420187at2759"/>
<dbReference type="GO" id="GO:0016579">
    <property type="term" value="P:protein deubiquitination"/>
    <property type="evidence" value="ECO:0007669"/>
    <property type="project" value="InterPro"/>
</dbReference>
<sequence length="945" mass="103736">MAAETMINSLSVRSVEDPEKESVTTSDASNSNAALFHRRIEFHLARKSFNGFSDGGNSGNGFKLVTLNPRNSNASLKSESHKTWSGYGKAPSESSLENHSGLDPELSFTITFRRIVVLVSVKVLLMLYTNHELHSPEIGISVLACKILEILVFSILGRHKISCHIAGFCALCAIQKHVSRALESTGTVLAPKDLVSNLRCISRNFRNARQEDAHEYMVNLLESMHKCCLPSGVPSESPSAYEKSLVHKIFGGRLCSQVKCMQCSFCSNKFDPFLDLSLEIMKADSLYKALAYFTAKEQLDGGERQYQCQQCKQKVKALKQLTVYKAPNVLAIHLKRFGSHMPGQKIDRKVEFGPSLDLKPFVTGPYDGELKYTLYGVLVHAGWSTHCGHYYCFVRTSSGTWYSLDDNQVVQVSERRVLEQKAYMLFYVRDGMYSTPKKVVDAVHKESMVINTFGRKTYPNFHQGSEENVPNGAVGGKLNDSFSAIAAQKDVVNPNIISQNQMKKDPAQKINGPTAPEESCLKKDRPAANLLKVPPVDGLSRSNINGGDCLVQSLPSSKGSDGFVNLGNSSNSGSSSGIELTTAIVKQEDINGSQSSAGKNETDSAVIPTNGNIKVSAGKDPSNAVDRPPNGNVLHRPPQDTCVSLETNAGKVGCFPDNTGVAEVGVRKARDSKDLARRKPAPKHLLCEKSLNDRLHLVKRKPLKLVVTTKHLSRNIILGAALGRRKKKNRAKHCCPKKLDGSRILSDLGPSTSEDCKTISCSAYPPRRLRSSADEKDKVLGLKSPSNNGELLRVVKVVPRRDEVGQHEKVPLTDAQPSKSYYSTSGGELSDNGKSCGSAHKKGEKVENGLIRIPARGLEETTVARWDGVESSDDILESRGAENLRIGYIGDEWDEEYDKGKRKKVRSSKLTFDGINPFQEIATHKAKSKKAKLDRCSSANQPFRI</sequence>
<feature type="compositionally biased region" description="Polar residues" evidence="2">
    <location>
        <begin position="815"/>
        <end position="835"/>
    </location>
</feature>
<feature type="region of interest" description="Disordered" evidence="2">
    <location>
        <begin position="926"/>
        <end position="945"/>
    </location>
</feature>
<protein>
    <recommendedName>
        <fullName evidence="3">USP domain-containing protein</fullName>
    </recommendedName>
</protein>
<dbReference type="PANTHER" id="PTHR24006">
    <property type="entry name" value="UBIQUITIN CARBOXYL-TERMINAL HYDROLASE"/>
    <property type="match status" value="1"/>
</dbReference>
<dbReference type="STRING" id="49390.A0A068UNZ7"/>
<comment type="similarity">
    <text evidence="1">Belongs to the peptidase C19 family.</text>
</comment>
<dbReference type="PhylomeDB" id="A0A068UNZ7"/>
<feature type="region of interest" description="Disordered" evidence="2">
    <location>
        <begin position="1"/>
        <end position="29"/>
    </location>
</feature>
<evidence type="ECO:0000256" key="1">
    <source>
        <dbReference type="ARBA" id="ARBA00009085"/>
    </source>
</evidence>
<accession>A0A068UNZ7</accession>
<dbReference type="InParanoid" id="A0A068UNZ7"/>
<organism evidence="4 5">
    <name type="scientific">Coffea canephora</name>
    <name type="common">Robusta coffee</name>
    <dbReference type="NCBI Taxonomy" id="49390"/>
    <lineage>
        <taxon>Eukaryota</taxon>
        <taxon>Viridiplantae</taxon>
        <taxon>Streptophyta</taxon>
        <taxon>Embryophyta</taxon>
        <taxon>Tracheophyta</taxon>
        <taxon>Spermatophyta</taxon>
        <taxon>Magnoliopsida</taxon>
        <taxon>eudicotyledons</taxon>
        <taxon>Gunneridae</taxon>
        <taxon>Pentapetalae</taxon>
        <taxon>asterids</taxon>
        <taxon>lamiids</taxon>
        <taxon>Gentianales</taxon>
        <taxon>Rubiaceae</taxon>
        <taxon>Ixoroideae</taxon>
        <taxon>Gardenieae complex</taxon>
        <taxon>Bertiereae - Coffeeae clade</taxon>
        <taxon>Coffeeae</taxon>
        <taxon>Coffea</taxon>
    </lineage>
</organism>
<dbReference type="Pfam" id="PF00443">
    <property type="entry name" value="UCH"/>
    <property type="match status" value="1"/>
</dbReference>
<dbReference type="InterPro" id="IPR050164">
    <property type="entry name" value="Peptidase_C19"/>
</dbReference>
<dbReference type="GO" id="GO:0005829">
    <property type="term" value="C:cytosol"/>
    <property type="evidence" value="ECO:0007669"/>
    <property type="project" value="TreeGrafter"/>
</dbReference>
<dbReference type="GO" id="GO:0005634">
    <property type="term" value="C:nucleus"/>
    <property type="evidence" value="ECO:0007669"/>
    <property type="project" value="TreeGrafter"/>
</dbReference>
<dbReference type="Gene3D" id="3.90.70.10">
    <property type="entry name" value="Cysteine proteinases"/>
    <property type="match status" value="1"/>
</dbReference>
<feature type="region of interest" description="Disordered" evidence="2">
    <location>
        <begin position="73"/>
        <end position="99"/>
    </location>
</feature>
<dbReference type="SUPFAM" id="SSF54001">
    <property type="entry name" value="Cysteine proteinases"/>
    <property type="match status" value="1"/>
</dbReference>
<feature type="region of interest" description="Disordered" evidence="2">
    <location>
        <begin position="615"/>
        <end position="637"/>
    </location>
</feature>
<dbReference type="FunFam" id="3.90.70.10:FF:000078">
    <property type="entry name" value="Ubiquitin carboxyl-terminal hydrolase 23"/>
    <property type="match status" value="1"/>
</dbReference>
<evidence type="ECO:0000313" key="4">
    <source>
        <dbReference type="EMBL" id="CDP10225.1"/>
    </source>
</evidence>
<dbReference type="GO" id="GO:0004843">
    <property type="term" value="F:cysteine-type deubiquitinase activity"/>
    <property type="evidence" value="ECO:0007669"/>
    <property type="project" value="InterPro"/>
</dbReference>
<dbReference type="FunCoup" id="A0A068UNZ7">
    <property type="interactions" value="1122"/>
</dbReference>
<dbReference type="EMBL" id="HG739127">
    <property type="protein sequence ID" value="CDP10225.1"/>
    <property type="molecule type" value="Genomic_DNA"/>
</dbReference>
<dbReference type="PROSITE" id="PS00973">
    <property type="entry name" value="USP_2"/>
    <property type="match status" value="1"/>
</dbReference>
<dbReference type="InterPro" id="IPR038765">
    <property type="entry name" value="Papain-like_cys_pep_sf"/>
</dbReference>
<feature type="compositionally biased region" description="Polar residues" evidence="2">
    <location>
        <begin position="1"/>
        <end position="12"/>
    </location>
</feature>
<proteinExistence type="inferred from homology"/>
<evidence type="ECO:0000313" key="5">
    <source>
        <dbReference type="Proteomes" id="UP000295252"/>
    </source>
</evidence>
<gene>
    <name evidence="4" type="ORF">GSCOC_T00030884001</name>
</gene>
<dbReference type="PANTHER" id="PTHR24006:SF663">
    <property type="entry name" value="UBIQUITIN CARBOXYL-TERMINAL HYDROLASE 23"/>
    <property type="match status" value="1"/>
</dbReference>
<feature type="region of interest" description="Disordered" evidence="2">
    <location>
        <begin position="503"/>
        <end position="526"/>
    </location>
</feature>